<dbReference type="InterPro" id="IPR018966">
    <property type="entry name" value="VTC_domain"/>
</dbReference>
<proteinExistence type="predicted"/>
<name>A0ABX2H6F6_9FIRM</name>
<accession>A0ABX2H6F6</accession>
<evidence type="ECO:0000259" key="1">
    <source>
        <dbReference type="Pfam" id="PF09359"/>
    </source>
</evidence>
<comment type="caution">
    <text evidence="2">The sequence shown here is derived from an EMBL/GenBank/DDBJ whole genome shotgun (WGS) entry which is preliminary data.</text>
</comment>
<evidence type="ECO:0000313" key="3">
    <source>
        <dbReference type="Proteomes" id="UP001644719"/>
    </source>
</evidence>
<protein>
    <submittedName>
        <fullName evidence="2">Polyphosphate polymerase domain-containing protein</fullName>
    </submittedName>
</protein>
<evidence type="ECO:0000313" key="2">
    <source>
        <dbReference type="EMBL" id="NSG84969.1"/>
    </source>
</evidence>
<dbReference type="Pfam" id="PF09359">
    <property type="entry name" value="VTC"/>
    <property type="match status" value="1"/>
</dbReference>
<dbReference type="InterPro" id="IPR042267">
    <property type="entry name" value="VTC_sf"/>
</dbReference>
<dbReference type="EMBL" id="JAAITS010000012">
    <property type="protein sequence ID" value="NSG84969.1"/>
    <property type="molecule type" value="Genomic_DNA"/>
</dbReference>
<dbReference type="Gene3D" id="3.20.100.30">
    <property type="entry name" value="VTC, catalytic tunnel domain"/>
    <property type="match status" value="1"/>
</dbReference>
<keyword evidence="3" id="KW-1185">Reference proteome</keyword>
<reference evidence="2 3" key="1">
    <citation type="journal article" date="2020" name="Cell Host Microbe">
        <title>Functional and Genomic Variation between Human-Derived Isolates of Lachnospiraceae Reveals Inter- and Intra-Species Diversity.</title>
        <authorList>
            <person name="Sorbara M.T."/>
            <person name="Littmann E.R."/>
            <person name="Fontana E."/>
            <person name="Moody T.U."/>
            <person name="Kohout C.E."/>
            <person name="Gjonbalaj M."/>
            <person name="Eaton V."/>
            <person name="Seok R."/>
            <person name="Leiner I.M."/>
            <person name="Pamer E.G."/>
        </authorList>
    </citation>
    <scope>NUCLEOTIDE SEQUENCE [LARGE SCALE GENOMIC DNA]</scope>
    <source>
        <strain evidence="2 3">MSK.17.74</strain>
    </source>
</reference>
<dbReference type="Proteomes" id="UP001644719">
    <property type="component" value="Unassembled WGS sequence"/>
</dbReference>
<dbReference type="CDD" id="cd07750">
    <property type="entry name" value="PolyPPase_VTC_like"/>
    <property type="match status" value="1"/>
</dbReference>
<gene>
    <name evidence="2" type="ORF">G5B17_05895</name>
</gene>
<organism evidence="2 3">
    <name type="scientific">Blautia faecis</name>
    <dbReference type="NCBI Taxonomy" id="871665"/>
    <lineage>
        <taxon>Bacteria</taxon>
        <taxon>Bacillati</taxon>
        <taxon>Bacillota</taxon>
        <taxon>Clostridia</taxon>
        <taxon>Lachnospirales</taxon>
        <taxon>Lachnospiraceae</taxon>
        <taxon>Blautia</taxon>
    </lineage>
</organism>
<sequence length="250" mass="29718">MVRSRKIFMRNKSREAFRNEWKYLISTSEKEMLMLRLKPFLQPDPHAGEGGYYIRSLYFEDYWNSAYAEKEAGVLMRKKYRIRIYNNNDKFIKLERKKKFGSYIYKESAPLTREEVEKILKGDYAFLLYSSHSLCREFYIECTCNMMRPRTIVDYERIPWILDAGTVRITFDSDVRAAIGSYDIFDPGLPALSVLEPGKLILEVKFTEMLPQLLRDVLPPPAAEFTAVSKYVLCYEKTRYMNGFEYWYET</sequence>
<feature type="domain" description="VTC" evidence="1">
    <location>
        <begin position="18"/>
        <end position="236"/>
    </location>
</feature>